<dbReference type="EMBL" id="JBBWWR010000013">
    <property type="protein sequence ID" value="KAK8956229.1"/>
    <property type="molecule type" value="Genomic_DNA"/>
</dbReference>
<proteinExistence type="predicted"/>
<evidence type="ECO:0000313" key="1">
    <source>
        <dbReference type="EMBL" id="KAK8956229.1"/>
    </source>
</evidence>
<sequence>MWMVLFCFLEVLAWGSLSVRRLVWFLLRLVLLCTIGFRAPWNSRLFWHSAKLSFP</sequence>
<evidence type="ECO:0000313" key="2">
    <source>
        <dbReference type="Proteomes" id="UP001412067"/>
    </source>
</evidence>
<organism evidence="1 2">
    <name type="scientific">Platanthera guangdongensis</name>
    <dbReference type="NCBI Taxonomy" id="2320717"/>
    <lineage>
        <taxon>Eukaryota</taxon>
        <taxon>Viridiplantae</taxon>
        <taxon>Streptophyta</taxon>
        <taxon>Embryophyta</taxon>
        <taxon>Tracheophyta</taxon>
        <taxon>Spermatophyta</taxon>
        <taxon>Magnoliopsida</taxon>
        <taxon>Liliopsida</taxon>
        <taxon>Asparagales</taxon>
        <taxon>Orchidaceae</taxon>
        <taxon>Orchidoideae</taxon>
        <taxon>Orchideae</taxon>
        <taxon>Orchidinae</taxon>
        <taxon>Platanthera</taxon>
    </lineage>
</organism>
<gene>
    <name evidence="1" type="ORF">KSP40_PGU008396</name>
</gene>
<dbReference type="Proteomes" id="UP001412067">
    <property type="component" value="Unassembled WGS sequence"/>
</dbReference>
<comment type="caution">
    <text evidence="1">The sequence shown here is derived from an EMBL/GenBank/DDBJ whole genome shotgun (WGS) entry which is preliminary data.</text>
</comment>
<accession>A0ABR2M1B8</accession>
<name>A0ABR2M1B8_9ASPA</name>
<protein>
    <submittedName>
        <fullName evidence="1">Uncharacterized protein</fullName>
    </submittedName>
</protein>
<keyword evidence="2" id="KW-1185">Reference proteome</keyword>
<reference evidence="1 2" key="1">
    <citation type="journal article" date="2022" name="Nat. Plants">
        <title>Genomes of leafy and leafless Platanthera orchids illuminate the evolution of mycoheterotrophy.</title>
        <authorList>
            <person name="Li M.H."/>
            <person name="Liu K.W."/>
            <person name="Li Z."/>
            <person name="Lu H.C."/>
            <person name="Ye Q.L."/>
            <person name="Zhang D."/>
            <person name="Wang J.Y."/>
            <person name="Li Y.F."/>
            <person name="Zhong Z.M."/>
            <person name="Liu X."/>
            <person name="Yu X."/>
            <person name="Liu D.K."/>
            <person name="Tu X.D."/>
            <person name="Liu B."/>
            <person name="Hao Y."/>
            <person name="Liao X.Y."/>
            <person name="Jiang Y.T."/>
            <person name="Sun W.H."/>
            <person name="Chen J."/>
            <person name="Chen Y.Q."/>
            <person name="Ai Y."/>
            <person name="Zhai J.W."/>
            <person name="Wu S.S."/>
            <person name="Zhou Z."/>
            <person name="Hsiao Y.Y."/>
            <person name="Wu W.L."/>
            <person name="Chen Y.Y."/>
            <person name="Lin Y.F."/>
            <person name="Hsu J.L."/>
            <person name="Li C.Y."/>
            <person name="Wang Z.W."/>
            <person name="Zhao X."/>
            <person name="Zhong W.Y."/>
            <person name="Ma X.K."/>
            <person name="Ma L."/>
            <person name="Huang J."/>
            <person name="Chen G.Z."/>
            <person name="Huang M.Z."/>
            <person name="Huang L."/>
            <person name="Peng D.H."/>
            <person name="Luo Y.B."/>
            <person name="Zou S.Q."/>
            <person name="Chen S.P."/>
            <person name="Lan S."/>
            <person name="Tsai W.C."/>
            <person name="Van de Peer Y."/>
            <person name="Liu Z.J."/>
        </authorList>
    </citation>
    <scope>NUCLEOTIDE SEQUENCE [LARGE SCALE GENOMIC DNA]</scope>
    <source>
        <strain evidence="1">Lor288</strain>
    </source>
</reference>